<protein>
    <submittedName>
        <fullName evidence="1">T9SS type A sorting domain-containing protein</fullName>
    </submittedName>
</protein>
<dbReference type="AlphaFoldDB" id="A0A7C4TBP6"/>
<dbReference type="SUPFAM" id="SSF50998">
    <property type="entry name" value="Quinoprotein alcohol dehydrogenase-like"/>
    <property type="match status" value="1"/>
</dbReference>
<gene>
    <name evidence="1" type="ORF">ENV60_05570</name>
</gene>
<dbReference type="EMBL" id="DTGZ01000101">
    <property type="protein sequence ID" value="HGV97747.1"/>
    <property type="molecule type" value="Genomic_DNA"/>
</dbReference>
<proteinExistence type="predicted"/>
<accession>A0A7C4TBP6</accession>
<evidence type="ECO:0000313" key="1">
    <source>
        <dbReference type="EMBL" id="HGV97747.1"/>
    </source>
</evidence>
<dbReference type="PANTHER" id="PTHR42754">
    <property type="entry name" value="ENDOGLUCANASE"/>
    <property type="match status" value="1"/>
</dbReference>
<name>A0A7C4TBP6_UNCW3</name>
<sequence length="479" mass="53072">MMRKLMMNTLILNIIWAQVPPDTQWTRTFGGDYSDGAYQVKQTVDYNYILTGWAVPSLPEPDVSLLKISQDGELIWLKTFGGVYRDIGRAVIQTEDMGYIIAGETQSYGSFWDVYLIKTDSVGNLLWQRNFGRTFQDGARSIQELPDGCFIIAGLTDSLGFGAFQVYLLKIDSQGNLIWEKTYGGQGAKWAEEVQQTNDNGYIIVGRSYASGNGDVYLVRTDGEGDTLWTRRFGGNGEDYGFSVKQTPDRGFVIVGCSSSFGTGDYDFYLIKTDTIGNLVWQKTFGGLSDDYGYSVIVSDEGYVISGSTSSFGTGGFDVYIIKTDTLGNLLWDKVIGGEGDDIAYSVQATSDAGWIVAGSTNSFGPGTPNNPNVYLIKLNTDVGIEDKKQTKGMDISFFPTIFKNKLTLDITKLLKEPLRIVLYDITGYKIYENFHNSGSKIELADEKFNSLKNGIYFLTVYSKGQILGTFKLIHLSGR</sequence>
<organism evidence="1">
    <name type="scientific">candidate division WOR-3 bacterium</name>
    <dbReference type="NCBI Taxonomy" id="2052148"/>
    <lineage>
        <taxon>Bacteria</taxon>
        <taxon>Bacteria division WOR-3</taxon>
    </lineage>
</organism>
<dbReference type="InterPro" id="IPR011047">
    <property type="entry name" value="Quinoprotein_ADH-like_sf"/>
</dbReference>
<dbReference type="PANTHER" id="PTHR42754:SF1">
    <property type="entry name" value="LIPOPROTEIN"/>
    <property type="match status" value="1"/>
</dbReference>
<comment type="caution">
    <text evidence="1">The sequence shown here is derived from an EMBL/GenBank/DDBJ whole genome shotgun (WGS) entry which is preliminary data.</text>
</comment>
<reference evidence="1" key="1">
    <citation type="journal article" date="2020" name="mSystems">
        <title>Genome- and Community-Level Interaction Insights into Carbon Utilization and Element Cycling Functions of Hydrothermarchaeota in Hydrothermal Sediment.</title>
        <authorList>
            <person name="Zhou Z."/>
            <person name="Liu Y."/>
            <person name="Xu W."/>
            <person name="Pan J."/>
            <person name="Luo Z.H."/>
            <person name="Li M."/>
        </authorList>
    </citation>
    <scope>NUCLEOTIDE SEQUENCE [LARGE SCALE GENOMIC DNA]</scope>
    <source>
        <strain evidence="1">SpSt-774</strain>
    </source>
</reference>